<protein>
    <submittedName>
        <fullName evidence="1">Uncharacterized protein</fullName>
    </submittedName>
</protein>
<sequence>MTPAQIISSLTAKIATAGNVAMIDCAHDFARGAIYTLHNLGLITIDTWRLATDECELLAERQLTEVGGSA</sequence>
<dbReference type="KEGG" id="pagb:AWM79_15725"/>
<dbReference type="EMBL" id="CP014135">
    <property type="protein sequence ID" value="AMB86674.1"/>
    <property type="molecule type" value="Genomic_DNA"/>
</dbReference>
<dbReference type="Proteomes" id="UP000063229">
    <property type="component" value="Chromosome"/>
</dbReference>
<dbReference type="RefSeq" id="WP_060783225.1">
    <property type="nucleotide sequence ID" value="NZ_CP014135.1"/>
</dbReference>
<accession>A0A0X1T3M6</accession>
<keyword evidence="2" id="KW-1185">Reference proteome</keyword>
<evidence type="ECO:0000313" key="2">
    <source>
        <dbReference type="Proteomes" id="UP000063229"/>
    </source>
</evidence>
<evidence type="ECO:0000313" key="1">
    <source>
        <dbReference type="EMBL" id="AMB86674.1"/>
    </source>
</evidence>
<organism evidence="1 2">
    <name type="scientific">Pseudomonas agarici</name>
    <dbReference type="NCBI Taxonomy" id="46677"/>
    <lineage>
        <taxon>Bacteria</taxon>
        <taxon>Pseudomonadati</taxon>
        <taxon>Pseudomonadota</taxon>
        <taxon>Gammaproteobacteria</taxon>
        <taxon>Pseudomonadales</taxon>
        <taxon>Pseudomonadaceae</taxon>
        <taxon>Pseudomonas</taxon>
    </lineage>
</organism>
<dbReference type="STRING" id="46677.AWM79_15725"/>
<name>A0A0X1T3M6_PSEAA</name>
<dbReference type="AlphaFoldDB" id="A0A0X1T3M6"/>
<reference evidence="1 2" key="1">
    <citation type="submission" date="2016-01" db="EMBL/GenBank/DDBJ databases">
        <authorList>
            <person name="McClelland M."/>
            <person name="Jain A."/>
            <person name="Saraogi P."/>
            <person name="Mendelson R."/>
            <person name="Westerman R."/>
            <person name="SanMiguel P."/>
            <person name="Csonka L."/>
        </authorList>
    </citation>
    <scope>NUCLEOTIDE SEQUENCE [LARGE SCALE GENOMIC DNA]</scope>
    <source>
        <strain evidence="1 2">NCPPB 2472</strain>
    </source>
</reference>
<proteinExistence type="predicted"/>
<gene>
    <name evidence="1" type="ORF">AWM79_15725</name>
</gene>